<dbReference type="GO" id="GO:0005737">
    <property type="term" value="C:cytoplasm"/>
    <property type="evidence" value="ECO:0007669"/>
    <property type="project" value="TreeGrafter"/>
</dbReference>
<dbReference type="Proteomes" id="UP001152599">
    <property type="component" value="Unassembled WGS sequence"/>
</dbReference>
<reference evidence="2" key="1">
    <citation type="submission" date="2022-07" db="EMBL/GenBank/DDBJ databases">
        <title>Description and genome-wide analysis of Profundicola chukchiensis gen. nov., sp. nov., marine bacteria isolated from bottom sediments of the Chukchi Sea.</title>
        <authorList>
            <person name="Romanenko L."/>
            <person name="Otstavnykh N."/>
            <person name="Kurilenko V."/>
            <person name="Eremeev V."/>
            <person name="Velansky P."/>
            <person name="Mikhailov V."/>
            <person name="Isaeva M."/>
        </authorList>
    </citation>
    <scope>NUCLEOTIDE SEQUENCE</scope>
    <source>
        <strain evidence="2">KMM 9713</strain>
    </source>
</reference>
<dbReference type="PANTHER" id="PTHR13847:SF201">
    <property type="entry name" value="PUTATIBE OXIDOREDUCTASE"/>
    <property type="match status" value="1"/>
</dbReference>
<dbReference type="Gene3D" id="3.50.50.60">
    <property type="entry name" value="FAD/NAD(P)-binding domain"/>
    <property type="match status" value="1"/>
</dbReference>
<dbReference type="InterPro" id="IPR036188">
    <property type="entry name" value="FAD/NAD-bd_sf"/>
</dbReference>
<name>A0A9X4RVL2_9FLAO</name>
<dbReference type="Pfam" id="PF01266">
    <property type="entry name" value="DAO"/>
    <property type="match status" value="1"/>
</dbReference>
<feature type="domain" description="FAD dependent oxidoreductase" evidence="1">
    <location>
        <begin position="31"/>
        <end position="383"/>
    </location>
</feature>
<comment type="caution">
    <text evidence="2">The sequence shown here is derived from an EMBL/GenBank/DDBJ whole genome shotgun (WGS) entry which is preliminary data.</text>
</comment>
<dbReference type="Gene3D" id="3.30.9.10">
    <property type="entry name" value="D-Amino Acid Oxidase, subunit A, domain 2"/>
    <property type="match status" value="1"/>
</dbReference>
<dbReference type="AlphaFoldDB" id="A0A9X4RVL2"/>
<dbReference type="InterPro" id="IPR006076">
    <property type="entry name" value="FAD-dep_OxRdtase"/>
</dbReference>
<dbReference type="RefSeq" id="WP_304421130.1">
    <property type="nucleotide sequence ID" value="NZ_JANCMU010000007.1"/>
</dbReference>
<gene>
    <name evidence="2" type="ORF">NMK71_10345</name>
</gene>
<dbReference type="EMBL" id="JANCMU010000007">
    <property type="protein sequence ID" value="MDG4946816.1"/>
    <property type="molecule type" value="Genomic_DNA"/>
</dbReference>
<evidence type="ECO:0000259" key="1">
    <source>
        <dbReference type="Pfam" id="PF01266"/>
    </source>
</evidence>
<protein>
    <submittedName>
        <fullName evidence="2">FAD-binding oxidoreductase</fullName>
    </submittedName>
</protein>
<organism evidence="2 3">
    <name type="scientific">Profundicola chukchiensis</name>
    <dbReference type="NCBI Taxonomy" id="2961959"/>
    <lineage>
        <taxon>Bacteria</taxon>
        <taxon>Pseudomonadati</taxon>
        <taxon>Bacteroidota</taxon>
        <taxon>Flavobacteriia</taxon>
        <taxon>Flavobacteriales</taxon>
        <taxon>Weeksellaceae</taxon>
        <taxon>Profundicola</taxon>
    </lineage>
</organism>
<evidence type="ECO:0000313" key="2">
    <source>
        <dbReference type="EMBL" id="MDG4946816.1"/>
    </source>
</evidence>
<dbReference type="PANTHER" id="PTHR13847">
    <property type="entry name" value="SARCOSINE DEHYDROGENASE-RELATED"/>
    <property type="match status" value="1"/>
</dbReference>
<keyword evidence="3" id="KW-1185">Reference proteome</keyword>
<dbReference type="SUPFAM" id="SSF51905">
    <property type="entry name" value="FAD/NAD(P)-binding domain"/>
    <property type="match status" value="1"/>
</dbReference>
<proteinExistence type="predicted"/>
<accession>A0A9X4RVL2</accession>
<evidence type="ECO:0000313" key="3">
    <source>
        <dbReference type="Proteomes" id="UP001152599"/>
    </source>
</evidence>
<sequence>MDLHTGLPFWLIKNGLAYNYSSLKKDRKTQVVILGGGITGAIQAYFLAKAGIDFILLEKRSIGLGSTSASTALLQYQIDEPLSSLIEKVGESNAVRAYELCAESIETIKSISKDIGHDNYQVHPTLFYASYKKDIALIEKEYELHKSSGFDVELWDQKKIKKHFDLDFPVALYSRHSAQIDAYKFCHQCMQYAINKGQQIYDRTEVVDIKHKKEGVKIETSGGYTIQAEWLIYATGYEVVDFISKDIVDLNSTWAIVSEQFDDIKEFWYENALIWETKEPYLYMRTTSDHRIMLGGRDENTNNPQRRQEALKEKSKKLAKDFAKLFPQYEFIPEFSWAGTFGSTKDGLPYIGKYINKPQGLFALGFGGNGITFSTIAGELLRDIILGKENDDVKIFAFDR</sequence>